<proteinExistence type="predicted"/>
<evidence type="ECO:0000313" key="2">
    <source>
        <dbReference type="Proteomes" id="UP000264883"/>
    </source>
</evidence>
<evidence type="ECO:0008006" key="3">
    <source>
        <dbReference type="Google" id="ProtNLM"/>
    </source>
</evidence>
<protein>
    <recommendedName>
        <fullName evidence="3">DUF3892 domain-containing protein</fullName>
    </recommendedName>
</protein>
<dbReference type="Pfam" id="PF13031">
    <property type="entry name" value="DUF3892"/>
    <property type="match status" value="1"/>
</dbReference>
<gene>
    <name evidence="1" type="ORF">BEN51_08800</name>
</gene>
<accession>A0A343JDG9</accession>
<organism evidence="1 2">
    <name type="scientific">Clostridium isatidis</name>
    <dbReference type="NCBI Taxonomy" id="182773"/>
    <lineage>
        <taxon>Bacteria</taxon>
        <taxon>Bacillati</taxon>
        <taxon>Bacillota</taxon>
        <taxon>Clostridia</taxon>
        <taxon>Eubacteriales</taxon>
        <taxon>Clostridiaceae</taxon>
        <taxon>Clostridium</taxon>
    </lineage>
</organism>
<dbReference type="InterPro" id="IPR024997">
    <property type="entry name" value="DUF3892"/>
</dbReference>
<evidence type="ECO:0000313" key="1">
    <source>
        <dbReference type="EMBL" id="ASW43577.1"/>
    </source>
</evidence>
<dbReference type="KEGG" id="cia:BEN51_08800"/>
<dbReference type="EMBL" id="CP016786">
    <property type="protein sequence ID" value="ASW43577.1"/>
    <property type="molecule type" value="Genomic_DNA"/>
</dbReference>
<keyword evidence="2" id="KW-1185">Reference proteome</keyword>
<dbReference type="Proteomes" id="UP000264883">
    <property type="component" value="Chromosome"/>
</dbReference>
<name>A0A343JDG9_9CLOT</name>
<dbReference type="AlphaFoldDB" id="A0A343JDG9"/>
<dbReference type="OrthoDB" id="1911032at2"/>
<sequence>MVLNMKITAVKKDSNGTITEYKLDNGTVINQEQAIQMAENHQLEGCNVGTARNGKKYIRSNADGDESNNLDQLPTF</sequence>
<reference evidence="1 2" key="1">
    <citation type="submission" date="2016-08" db="EMBL/GenBank/DDBJ databases">
        <title>Complete Genome Sequence Of The Indigo Reducing Clostridium isatidis DSM15098.</title>
        <authorList>
            <person name="Little G.T."/>
            <person name="Minton N.P."/>
        </authorList>
    </citation>
    <scope>NUCLEOTIDE SEQUENCE [LARGE SCALE GENOMIC DNA]</scope>
    <source>
        <strain evidence="1 2">DSM 15098</strain>
    </source>
</reference>